<dbReference type="GO" id="GO:0016874">
    <property type="term" value="F:ligase activity"/>
    <property type="evidence" value="ECO:0007669"/>
    <property type="project" value="UniProtKB-KW"/>
</dbReference>
<protein>
    <submittedName>
        <fullName evidence="1">2'-5' RNA ligase family protein</fullName>
    </submittedName>
</protein>
<reference evidence="2" key="1">
    <citation type="journal article" date="2019" name="Int. J. Syst. Evol. Microbiol.">
        <title>The Global Catalogue of Microorganisms (GCM) 10K type strain sequencing project: providing services to taxonomists for standard genome sequencing and annotation.</title>
        <authorList>
            <consortium name="The Broad Institute Genomics Platform"/>
            <consortium name="The Broad Institute Genome Sequencing Center for Infectious Disease"/>
            <person name="Wu L."/>
            <person name="Ma J."/>
        </authorList>
    </citation>
    <scope>NUCLEOTIDE SEQUENCE [LARGE SCALE GENOMIC DNA]</scope>
    <source>
        <strain evidence="2">TBRC 1276</strain>
    </source>
</reference>
<gene>
    <name evidence="1" type="ORF">ACFOY2_20515</name>
</gene>
<dbReference type="SUPFAM" id="SSF55144">
    <property type="entry name" value="LigT-like"/>
    <property type="match status" value="1"/>
</dbReference>
<dbReference type="EMBL" id="JBHSBI010000010">
    <property type="protein sequence ID" value="MFC4009622.1"/>
    <property type="molecule type" value="Genomic_DNA"/>
</dbReference>
<comment type="caution">
    <text evidence="1">The sequence shown here is derived from an EMBL/GenBank/DDBJ whole genome shotgun (WGS) entry which is preliminary data.</text>
</comment>
<dbReference type="RefSeq" id="WP_379529659.1">
    <property type="nucleotide sequence ID" value="NZ_JBHSBI010000010.1"/>
</dbReference>
<keyword evidence="2" id="KW-1185">Reference proteome</keyword>
<accession>A0ABV8GAC2</accession>
<organism evidence="1 2">
    <name type="scientific">Nonomuraea purpurea</name>
    <dbReference type="NCBI Taxonomy" id="1849276"/>
    <lineage>
        <taxon>Bacteria</taxon>
        <taxon>Bacillati</taxon>
        <taxon>Actinomycetota</taxon>
        <taxon>Actinomycetes</taxon>
        <taxon>Streptosporangiales</taxon>
        <taxon>Streptosporangiaceae</taxon>
        <taxon>Nonomuraea</taxon>
    </lineage>
</organism>
<dbReference type="Pfam" id="PF13563">
    <property type="entry name" value="2_5_RNA_ligase2"/>
    <property type="match status" value="1"/>
</dbReference>
<evidence type="ECO:0000313" key="1">
    <source>
        <dbReference type="EMBL" id="MFC4009622.1"/>
    </source>
</evidence>
<dbReference type="InterPro" id="IPR009097">
    <property type="entry name" value="Cyclic_Pdiesterase"/>
</dbReference>
<dbReference type="Proteomes" id="UP001595851">
    <property type="component" value="Unassembled WGS sequence"/>
</dbReference>
<dbReference type="Gene3D" id="3.90.1140.10">
    <property type="entry name" value="Cyclic phosphodiesterase"/>
    <property type="match status" value="1"/>
</dbReference>
<proteinExistence type="predicted"/>
<name>A0ABV8GAC2_9ACTN</name>
<keyword evidence="1" id="KW-0436">Ligase</keyword>
<evidence type="ECO:0000313" key="2">
    <source>
        <dbReference type="Proteomes" id="UP001595851"/>
    </source>
</evidence>
<sequence>MSPLPTRMANRWERRQAFMLPPGQGRLYWHVLLGEDPAARAIVQEAHERLTGCSGLDLVPHQFIHLTTLVAGFVHEITDVQVSAMVDEATRRLAQVEPITVSLGRVLYHPEAIVLEARPAERLSPLLEAAKAATEVATGWEGVLAHDAWIPHVTVAYSCADGPAAPIIGALGRRLPDREVTIRSLHLVNQDGPETVWDWRPLAEVRLGVR</sequence>